<feature type="region of interest" description="Disordered" evidence="1">
    <location>
        <begin position="1"/>
        <end position="33"/>
    </location>
</feature>
<keyword evidence="3" id="KW-1185">Reference proteome</keyword>
<evidence type="ECO:0000256" key="1">
    <source>
        <dbReference type="SAM" id="MobiDB-lite"/>
    </source>
</evidence>
<sequence length="204" mass="22476">MSSPGTIDTISSQRETTITSESVQQTSTTQIGPASIVRRTSIVKFNDVDSYSDDGSVDSSRSSLPRKPLKSSLSKRSSISYSQHSYPVCEGNNRNQSHTLARLESSIKATPGILSTRDLLARNQGHLIPDSTDIPTIMKELGALNEWTEEEISSDIQILLKNRVKTARTVRVMSDVAWWELQGLVPSVKDKLRRGLKGTGEDTE</sequence>
<organism evidence="2 3">
    <name type="scientific">Rhizoclosmatium globosum</name>
    <dbReference type="NCBI Taxonomy" id="329046"/>
    <lineage>
        <taxon>Eukaryota</taxon>
        <taxon>Fungi</taxon>
        <taxon>Fungi incertae sedis</taxon>
        <taxon>Chytridiomycota</taxon>
        <taxon>Chytridiomycota incertae sedis</taxon>
        <taxon>Chytridiomycetes</taxon>
        <taxon>Chytridiales</taxon>
        <taxon>Chytriomycetaceae</taxon>
        <taxon>Rhizoclosmatium</taxon>
    </lineage>
</organism>
<gene>
    <name evidence="2" type="ORF">BCR33DRAFT_720378</name>
</gene>
<evidence type="ECO:0000313" key="2">
    <source>
        <dbReference type="EMBL" id="ORY39138.1"/>
    </source>
</evidence>
<protein>
    <submittedName>
        <fullName evidence="2">Uncharacterized protein</fullName>
    </submittedName>
</protein>
<feature type="compositionally biased region" description="Low complexity" evidence="1">
    <location>
        <begin position="57"/>
        <end position="78"/>
    </location>
</feature>
<evidence type="ECO:0000313" key="3">
    <source>
        <dbReference type="Proteomes" id="UP000193642"/>
    </source>
</evidence>
<dbReference type="AlphaFoldDB" id="A0A1Y2BWL2"/>
<feature type="compositionally biased region" description="Low complexity" evidence="1">
    <location>
        <begin position="15"/>
        <end position="31"/>
    </location>
</feature>
<name>A0A1Y2BWL2_9FUNG</name>
<dbReference type="OrthoDB" id="2160999at2759"/>
<accession>A0A1Y2BWL2</accession>
<reference evidence="2 3" key="1">
    <citation type="submission" date="2016-07" db="EMBL/GenBank/DDBJ databases">
        <title>Pervasive Adenine N6-methylation of Active Genes in Fungi.</title>
        <authorList>
            <consortium name="DOE Joint Genome Institute"/>
            <person name="Mondo S.J."/>
            <person name="Dannebaum R.O."/>
            <person name="Kuo R.C."/>
            <person name="Labutti K."/>
            <person name="Haridas S."/>
            <person name="Kuo A."/>
            <person name="Salamov A."/>
            <person name="Ahrendt S.R."/>
            <person name="Lipzen A."/>
            <person name="Sullivan W."/>
            <person name="Andreopoulos W.B."/>
            <person name="Clum A."/>
            <person name="Lindquist E."/>
            <person name="Daum C."/>
            <person name="Ramamoorthy G.K."/>
            <person name="Gryganskyi A."/>
            <person name="Culley D."/>
            <person name="Magnuson J.K."/>
            <person name="James T.Y."/>
            <person name="O'Malley M.A."/>
            <person name="Stajich J.E."/>
            <person name="Spatafora J.W."/>
            <person name="Visel A."/>
            <person name="Grigoriev I.V."/>
        </authorList>
    </citation>
    <scope>NUCLEOTIDE SEQUENCE [LARGE SCALE GENOMIC DNA]</scope>
    <source>
        <strain evidence="2 3">JEL800</strain>
    </source>
</reference>
<dbReference type="EMBL" id="MCGO01000041">
    <property type="protein sequence ID" value="ORY39138.1"/>
    <property type="molecule type" value="Genomic_DNA"/>
</dbReference>
<dbReference type="Proteomes" id="UP000193642">
    <property type="component" value="Unassembled WGS sequence"/>
</dbReference>
<proteinExistence type="predicted"/>
<feature type="compositionally biased region" description="Polar residues" evidence="1">
    <location>
        <begin position="1"/>
        <end position="14"/>
    </location>
</feature>
<comment type="caution">
    <text evidence="2">The sequence shown here is derived from an EMBL/GenBank/DDBJ whole genome shotgun (WGS) entry which is preliminary data.</text>
</comment>
<feature type="region of interest" description="Disordered" evidence="1">
    <location>
        <begin position="48"/>
        <end position="78"/>
    </location>
</feature>